<dbReference type="EMBL" id="BAABME010002571">
    <property type="protein sequence ID" value="GAA0155217.1"/>
    <property type="molecule type" value="Genomic_DNA"/>
</dbReference>
<protein>
    <recommendedName>
        <fullName evidence="1">GAG-pre-integrase domain-containing protein</fullName>
    </recommendedName>
</protein>
<keyword evidence="3" id="KW-1185">Reference proteome</keyword>
<accession>A0AAV3PZ09</accession>
<organism evidence="2 3">
    <name type="scientific">Lithospermum erythrorhizon</name>
    <name type="common">Purple gromwell</name>
    <name type="synonym">Lithospermum officinale var. erythrorhizon</name>
    <dbReference type="NCBI Taxonomy" id="34254"/>
    <lineage>
        <taxon>Eukaryota</taxon>
        <taxon>Viridiplantae</taxon>
        <taxon>Streptophyta</taxon>
        <taxon>Embryophyta</taxon>
        <taxon>Tracheophyta</taxon>
        <taxon>Spermatophyta</taxon>
        <taxon>Magnoliopsida</taxon>
        <taxon>eudicotyledons</taxon>
        <taxon>Gunneridae</taxon>
        <taxon>Pentapetalae</taxon>
        <taxon>asterids</taxon>
        <taxon>lamiids</taxon>
        <taxon>Boraginales</taxon>
        <taxon>Boraginaceae</taxon>
        <taxon>Boraginoideae</taxon>
        <taxon>Lithospermeae</taxon>
        <taxon>Lithospermum</taxon>
    </lineage>
</organism>
<evidence type="ECO:0000259" key="1">
    <source>
        <dbReference type="Pfam" id="PF13976"/>
    </source>
</evidence>
<dbReference type="PANTHER" id="PTHR42648:SF28">
    <property type="entry name" value="TRANSPOSON-ENCODED PROTEIN WITH RIBONUCLEASE H-LIKE AND RETROVIRUS ZINC FINGER-LIKE DOMAINS"/>
    <property type="match status" value="1"/>
</dbReference>
<dbReference type="AlphaFoldDB" id="A0AAV3PZ09"/>
<dbReference type="InterPro" id="IPR025724">
    <property type="entry name" value="GAG-pre-integrase_dom"/>
</dbReference>
<dbReference type="InterPro" id="IPR012337">
    <property type="entry name" value="RNaseH-like_sf"/>
</dbReference>
<dbReference type="GO" id="GO:0003676">
    <property type="term" value="F:nucleic acid binding"/>
    <property type="evidence" value="ECO:0007669"/>
    <property type="project" value="InterPro"/>
</dbReference>
<comment type="caution">
    <text evidence="2">The sequence shown here is derived from an EMBL/GenBank/DDBJ whole genome shotgun (WGS) entry which is preliminary data.</text>
</comment>
<dbReference type="SUPFAM" id="SSF53098">
    <property type="entry name" value="Ribonuclease H-like"/>
    <property type="match status" value="1"/>
</dbReference>
<dbReference type="Pfam" id="PF13976">
    <property type="entry name" value="gag_pre-integrs"/>
    <property type="match status" value="1"/>
</dbReference>
<dbReference type="InterPro" id="IPR039537">
    <property type="entry name" value="Retrotran_Ty1/copia-like"/>
</dbReference>
<dbReference type="InterPro" id="IPR036397">
    <property type="entry name" value="RNaseH_sf"/>
</dbReference>
<dbReference type="Gene3D" id="3.30.420.10">
    <property type="entry name" value="Ribonuclease H-like superfamily/Ribonuclease H"/>
    <property type="match status" value="1"/>
</dbReference>
<evidence type="ECO:0000313" key="2">
    <source>
        <dbReference type="EMBL" id="GAA0155217.1"/>
    </source>
</evidence>
<dbReference type="Proteomes" id="UP001454036">
    <property type="component" value="Unassembled WGS sequence"/>
</dbReference>
<proteinExistence type="predicted"/>
<sequence>MDEEEWKELDMQVLGMIRPCFSRNVVANVAKETTTKGLMKVLSNLYEKPSANNKLDGDGYRTTFGDSNWKVAPRAMIVALDQKMGTLYLTGDSQKMIAVVEGSEKTGLWHNRLGHISEKGMKLLVSNNLIPKLKSVDHHICESCVLGNQKKISFIKTGVKHKSDRLELVHTNVWGPVPVGSVGGSLYYVTFIDDATRKVWVYFMKHKSEVNGVFKNWKAMIENETGLKKTILETPQKNGVAERMNRMLNERARSMRLHTSDVLG</sequence>
<evidence type="ECO:0000313" key="3">
    <source>
        <dbReference type="Proteomes" id="UP001454036"/>
    </source>
</evidence>
<name>A0AAV3PZ09_LITER</name>
<gene>
    <name evidence="2" type="ORF">LIER_12991</name>
</gene>
<reference evidence="2 3" key="1">
    <citation type="submission" date="2024-01" db="EMBL/GenBank/DDBJ databases">
        <title>The complete chloroplast genome sequence of Lithospermum erythrorhizon: insights into the phylogenetic relationship among Boraginaceae species and the maternal lineages of purple gromwells.</title>
        <authorList>
            <person name="Okada T."/>
            <person name="Watanabe K."/>
        </authorList>
    </citation>
    <scope>NUCLEOTIDE SEQUENCE [LARGE SCALE GENOMIC DNA]</scope>
</reference>
<dbReference type="PANTHER" id="PTHR42648">
    <property type="entry name" value="TRANSPOSASE, PUTATIVE-RELATED"/>
    <property type="match status" value="1"/>
</dbReference>
<feature type="domain" description="GAG-pre-integrase" evidence="1">
    <location>
        <begin position="93"/>
        <end position="149"/>
    </location>
</feature>